<comment type="caution">
    <text evidence="1">The sequence shown here is derived from an EMBL/GenBank/DDBJ whole genome shotgun (WGS) entry which is preliminary data.</text>
</comment>
<gene>
    <name evidence="1" type="ORF">RPERSI_LOCUS992</name>
</gene>
<accession>A0ACA9KLL6</accession>
<evidence type="ECO:0000313" key="1">
    <source>
        <dbReference type="EMBL" id="CAG8481283.1"/>
    </source>
</evidence>
<name>A0ACA9KLL6_9GLOM</name>
<organism evidence="1 2">
    <name type="scientific">Racocetra persica</name>
    <dbReference type="NCBI Taxonomy" id="160502"/>
    <lineage>
        <taxon>Eukaryota</taxon>
        <taxon>Fungi</taxon>
        <taxon>Fungi incertae sedis</taxon>
        <taxon>Mucoromycota</taxon>
        <taxon>Glomeromycotina</taxon>
        <taxon>Glomeromycetes</taxon>
        <taxon>Diversisporales</taxon>
        <taxon>Gigasporaceae</taxon>
        <taxon>Racocetra</taxon>
    </lineage>
</organism>
<evidence type="ECO:0000313" key="2">
    <source>
        <dbReference type="Proteomes" id="UP000789920"/>
    </source>
</evidence>
<reference evidence="1" key="1">
    <citation type="submission" date="2021-06" db="EMBL/GenBank/DDBJ databases">
        <authorList>
            <person name="Kallberg Y."/>
            <person name="Tangrot J."/>
            <person name="Rosling A."/>
        </authorList>
    </citation>
    <scope>NUCLEOTIDE SEQUENCE</scope>
    <source>
        <strain evidence="1">MA461A</strain>
    </source>
</reference>
<dbReference type="Proteomes" id="UP000789920">
    <property type="component" value="Unassembled WGS sequence"/>
</dbReference>
<dbReference type="EMBL" id="CAJVQC010000811">
    <property type="protein sequence ID" value="CAG8481283.1"/>
    <property type="molecule type" value="Genomic_DNA"/>
</dbReference>
<sequence length="85" mass="9806">MIILFLIQSLEILEPSSTSQNKSTSYYKSDLAKNLDFAMNLDLAIAIIINHYPYLNDILQEQSQDSQDNLYNMIAIKDQKLKSYT</sequence>
<proteinExistence type="predicted"/>
<protein>
    <submittedName>
        <fullName evidence="1">19397_t:CDS:1</fullName>
    </submittedName>
</protein>
<keyword evidence="2" id="KW-1185">Reference proteome</keyword>